<keyword evidence="2 4" id="KW-0863">Zinc-finger</keyword>
<name>A0A816CI47_9BILA</name>
<dbReference type="InterPro" id="IPR001841">
    <property type="entry name" value="Znf_RING"/>
</dbReference>
<evidence type="ECO:0000313" key="6">
    <source>
        <dbReference type="EMBL" id="CAF1620625.1"/>
    </source>
</evidence>
<accession>A0A816CI47</accession>
<dbReference type="EMBL" id="CAJNOV010018497">
    <property type="protein sequence ID" value="CAF1620625.1"/>
    <property type="molecule type" value="Genomic_DNA"/>
</dbReference>
<evidence type="ECO:0000313" key="7">
    <source>
        <dbReference type="Proteomes" id="UP000663855"/>
    </source>
</evidence>
<dbReference type="InterPro" id="IPR018957">
    <property type="entry name" value="Znf_C3HC4_RING-type"/>
</dbReference>
<evidence type="ECO:0000256" key="3">
    <source>
        <dbReference type="ARBA" id="ARBA00022833"/>
    </source>
</evidence>
<dbReference type="PROSITE" id="PS50089">
    <property type="entry name" value="ZF_RING_2"/>
    <property type="match status" value="1"/>
</dbReference>
<dbReference type="SUPFAM" id="SSF57850">
    <property type="entry name" value="RING/U-box"/>
    <property type="match status" value="1"/>
</dbReference>
<evidence type="ECO:0000256" key="4">
    <source>
        <dbReference type="PROSITE-ProRule" id="PRU00175"/>
    </source>
</evidence>
<proteinExistence type="predicted"/>
<keyword evidence="3" id="KW-0862">Zinc</keyword>
<comment type="caution">
    <text evidence="6">The sequence shown here is derived from an EMBL/GenBank/DDBJ whole genome shotgun (WGS) entry which is preliminary data.</text>
</comment>
<evidence type="ECO:0000259" key="5">
    <source>
        <dbReference type="PROSITE" id="PS50089"/>
    </source>
</evidence>
<dbReference type="InterPro" id="IPR013083">
    <property type="entry name" value="Znf_RING/FYVE/PHD"/>
</dbReference>
<dbReference type="GO" id="GO:0008270">
    <property type="term" value="F:zinc ion binding"/>
    <property type="evidence" value="ECO:0007669"/>
    <property type="project" value="UniProtKB-KW"/>
</dbReference>
<evidence type="ECO:0000256" key="2">
    <source>
        <dbReference type="ARBA" id="ARBA00022771"/>
    </source>
</evidence>
<organism evidence="6 7">
    <name type="scientific">Rotaria magnacalcarata</name>
    <dbReference type="NCBI Taxonomy" id="392030"/>
    <lineage>
        <taxon>Eukaryota</taxon>
        <taxon>Metazoa</taxon>
        <taxon>Spiralia</taxon>
        <taxon>Gnathifera</taxon>
        <taxon>Rotifera</taxon>
        <taxon>Eurotatoria</taxon>
        <taxon>Bdelloidea</taxon>
        <taxon>Philodinida</taxon>
        <taxon>Philodinidae</taxon>
        <taxon>Rotaria</taxon>
    </lineage>
</organism>
<gene>
    <name evidence="6" type="ORF">CJN711_LOCUS37861</name>
</gene>
<dbReference type="PANTHER" id="PTHR10131">
    <property type="entry name" value="TNF RECEPTOR ASSOCIATED FACTOR"/>
    <property type="match status" value="1"/>
</dbReference>
<dbReference type="Proteomes" id="UP000663855">
    <property type="component" value="Unassembled WGS sequence"/>
</dbReference>
<keyword evidence="1" id="KW-0479">Metal-binding</keyword>
<dbReference type="Pfam" id="PF00097">
    <property type="entry name" value="zf-C3HC4"/>
    <property type="match status" value="1"/>
</dbReference>
<reference evidence="6" key="1">
    <citation type="submission" date="2021-02" db="EMBL/GenBank/DDBJ databases">
        <authorList>
            <person name="Nowell W R."/>
        </authorList>
    </citation>
    <scope>NUCLEOTIDE SEQUENCE</scope>
</reference>
<evidence type="ECO:0000256" key="1">
    <source>
        <dbReference type="ARBA" id="ARBA00022723"/>
    </source>
</evidence>
<protein>
    <recommendedName>
        <fullName evidence="5">RING-type domain-containing protein</fullName>
    </recommendedName>
</protein>
<dbReference type="PANTHER" id="PTHR10131:SF94">
    <property type="entry name" value="TNF RECEPTOR-ASSOCIATED FACTOR 4"/>
    <property type="match status" value="1"/>
</dbReference>
<dbReference type="Gene3D" id="3.30.40.10">
    <property type="entry name" value="Zinc/RING finger domain, C3HC4 (zinc finger)"/>
    <property type="match status" value="2"/>
</dbReference>
<dbReference type="AlphaFoldDB" id="A0A816CI47"/>
<sequence>MSKSKLFSNQNFKTSFGFGACLVSDSNPTDPTPGIRRNLLVLVGFHSIPSQFHSSELNQLKSTKATKNQIGPLKSTTELGCLDSSRIYVDKRFSEASSELICSICQNVLWKPIACTTCENAFCTGCIRTWINKQQQSKQVTCPFNCTFKEKRPPPILNSLLSKLRVYCAYASNGCEEVLSYDALEGHEQTCQYERTPCKICGTPVSNRNTSNKHEARQCFSEMYNQDPNQIQAQFMKLLDIVETSQRRIQTLEKLLGIESQQNQ</sequence>
<feature type="domain" description="RING-type" evidence="5">
    <location>
        <begin position="102"/>
        <end position="143"/>
    </location>
</feature>
<dbReference type="SUPFAM" id="SSF49599">
    <property type="entry name" value="TRAF domain-like"/>
    <property type="match status" value="1"/>
</dbReference>